<evidence type="ECO:0000313" key="9">
    <source>
        <dbReference type="Proteomes" id="UP001434883"/>
    </source>
</evidence>
<comment type="subcellular location">
    <subcellularLocation>
        <location evidence="1">Secreted</location>
        <location evidence="1">Extracellular space</location>
        <location evidence="1">Extracellular matrix</location>
    </subcellularLocation>
</comment>
<evidence type="ECO:0000256" key="6">
    <source>
        <dbReference type="ARBA" id="ARBA00023180"/>
    </source>
</evidence>
<dbReference type="Pfam" id="PF07474">
    <property type="entry name" value="G2F"/>
    <property type="match status" value="1"/>
</dbReference>
<comment type="caution">
    <text evidence="8">The sequence shown here is derived from an EMBL/GenBank/DDBJ whole genome shotgun (WGS) entry which is preliminary data.</text>
</comment>
<evidence type="ECO:0000256" key="1">
    <source>
        <dbReference type="ARBA" id="ARBA00004498"/>
    </source>
</evidence>
<sequence length="123" mass="13804">MTHAARGLDSDGALLLDIVINGHMLQLPTHSDINIKDYTEEYIQTGPGQLYALSTRMFIIDKESLPYSWNHTISYDLTKGKMPFLVEMLHATAISALYHPLEEVLEYSIQASITKGGFKKVYG</sequence>
<evidence type="ECO:0000256" key="2">
    <source>
        <dbReference type="ARBA" id="ARBA00022525"/>
    </source>
</evidence>
<keyword evidence="9" id="KW-1185">Reference proteome</keyword>
<dbReference type="InterPro" id="IPR006605">
    <property type="entry name" value="G2_nidogen/fibulin_G2F"/>
</dbReference>
<keyword evidence="4" id="KW-0732">Signal</keyword>
<dbReference type="InterPro" id="IPR009017">
    <property type="entry name" value="GFP"/>
</dbReference>
<evidence type="ECO:0000256" key="5">
    <source>
        <dbReference type="ARBA" id="ARBA00022837"/>
    </source>
</evidence>
<organism evidence="8 9">
    <name type="scientific">Xenoophorus captivus</name>
    <dbReference type="NCBI Taxonomy" id="1517983"/>
    <lineage>
        <taxon>Eukaryota</taxon>
        <taxon>Metazoa</taxon>
        <taxon>Chordata</taxon>
        <taxon>Craniata</taxon>
        <taxon>Vertebrata</taxon>
        <taxon>Euteleostomi</taxon>
        <taxon>Actinopterygii</taxon>
        <taxon>Neopterygii</taxon>
        <taxon>Teleostei</taxon>
        <taxon>Neoteleostei</taxon>
        <taxon>Acanthomorphata</taxon>
        <taxon>Ovalentaria</taxon>
        <taxon>Atherinomorphae</taxon>
        <taxon>Cyprinodontiformes</taxon>
        <taxon>Goodeidae</taxon>
        <taxon>Xenoophorus</taxon>
    </lineage>
</organism>
<gene>
    <name evidence="8" type="primary">HMCN1_2</name>
    <name evidence="8" type="ORF">XENOCAPTIV_021091</name>
</gene>
<keyword evidence="2" id="KW-0964">Secreted</keyword>
<feature type="domain" description="Nidogen G2 beta-barrel" evidence="7">
    <location>
        <begin position="1"/>
        <end position="123"/>
    </location>
</feature>
<evidence type="ECO:0000256" key="3">
    <source>
        <dbReference type="ARBA" id="ARBA00022530"/>
    </source>
</evidence>
<protein>
    <submittedName>
        <fullName evidence="8">Hemicentin-1</fullName>
    </submittedName>
</protein>
<dbReference type="PROSITE" id="PS50993">
    <property type="entry name" value="NIDOGEN_G2"/>
    <property type="match status" value="1"/>
</dbReference>
<proteinExistence type="predicted"/>
<name>A0ABV0RIC3_9TELE</name>
<evidence type="ECO:0000256" key="4">
    <source>
        <dbReference type="ARBA" id="ARBA00022729"/>
    </source>
</evidence>
<keyword evidence="5" id="KW-0106">Calcium</keyword>
<evidence type="ECO:0000259" key="7">
    <source>
        <dbReference type="PROSITE" id="PS50993"/>
    </source>
</evidence>
<dbReference type="SUPFAM" id="SSF54511">
    <property type="entry name" value="GFP-like"/>
    <property type="match status" value="1"/>
</dbReference>
<keyword evidence="3" id="KW-0272">Extracellular matrix</keyword>
<dbReference type="Gene3D" id="2.40.155.10">
    <property type="entry name" value="Green fluorescent protein"/>
    <property type="match status" value="1"/>
</dbReference>
<keyword evidence="6" id="KW-0325">Glycoprotein</keyword>
<dbReference type="Proteomes" id="UP001434883">
    <property type="component" value="Unassembled WGS sequence"/>
</dbReference>
<reference evidence="8 9" key="1">
    <citation type="submission" date="2021-06" db="EMBL/GenBank/DDBJ databases">
        <authorList>
            <person name="Palmer J.M."/>
        </authorList>
    </citation>
    <scope>NUCLEOTIDE SEQUENCE [LARGE SCALE GENOMIC DNA]</scope>
    <source>
        <strain evidence="8 9">XC_2019</strain>
        <tissue evidence="8">Muscle</tissue>
    </source>
</reference>
<evidence type="ECO:0000313" key="8">
    <source>
        <dbReference type="EMBL" id="MEQ2207919.1"/>
    </source>
</evidence>
<dbReference type="EMBL" id="JAHRIN010046599">
    <property type="protein sequence ID" value="MEQ2207919.1"/>
    <property type="molecule type" value="Genomic_DNA"/>
</dbReference>
<accession>A0ABV0RIC3</accession>